<keyword evidence="9 17" id="KW-1133">Transmembrane helix</keyword>
<evidence type="ECO:0000256" key="6">
    <source>
        <dbReference type="ARBA" id="ARBA00022519"/>
    </source>
</evidence>
<dbReference type="SUPFAM" id="SSF52540">
    <property type="entry name" value="P-loop containing nucleoside triphosphate hydrolases"/>
    <property type="match status" value="1"/>
</dbReference>
<feature type="transmembrane region" description="Helical" evidence="17">
    <location>
        <begin position="639"/>
        <end position="659"/>
    </location>
</feature>
<reference evidence="20" key="1">
    <citation type="submission" date="2007-11" db="EMBL/GenBank/DDBJ databases">
        <title>Complete genome sequence of Clostridium phytofermentans ISDg.</title>
        <authorList>
            <person name="Leschine S.B."/>
            <person name="Warnick T.A."/>
            <person name="Blanchard J.L."/>
            <person name="Schnell D.J."/>
            <person name="Petit E.L."/>
            <person name="LaTouf W.G."/>
            <person name="Copeland A."/>
            <person name="Lucas S."/>
            <person name="Lapidus A."/>
            <person name="Barry K."/>
            <person name="Glavina del Rio T."/>
            <person name="Dalin E."/>
            <person name="Tice H."/>
            <person name="Pitluck S."/>
            <person name="Kiss H."/>
            <person name="Brettin T."/>
            <person name="Bruce D."/>
            <person name="Detter J.C."/>
            <person name="Han C."/>
            <person name="Kuske C."/>
            <person name="Schmutz J."/>
            <person name="Larimer F."/>
            <person name="Land M."/>
            <person name="Hauser L."/>
            <person name="Kyrpides N."/>
            <person name="Kim E.A."/>
            <person name="Richardson P."/>
        </authorList>
    </citation>
    <scope>NUCLEOTIDE SEQUENCE [LARGE SCALE GENOMIC DNA]</scope>
    <source>
        <strain evidence="20">ATCC 700394 / DSM 18823 / ISDg</strain>
    </source>
</reference>
<evidence type="ECO:0000256" key="10">
    <source>
        <dbReference type="ARBA" id="ARBA00023004"/>
    </source>
</evidence>
<dbReference type="NCBIfam" id="TIGR00231">
    <property type="entry name" value="small_GTP"/>
    <property type="match status" value="1"/>
</dbReference>
<evidence type="ECO:0000256" key="16">
    <source>
        <dbReference type="PIRSR" id="PIRSR603373-2"/>
    </source>
</evidence>
<dbReference type="GO" id="GO:0015093">
    <property type="term" value="F:ferrous iron transmembrane transporter activity"/>
    <property type="evidence" value="ECO:0007669"/>
    <property type="project" value="UniProtKB-UniRule"/>
</dbReference>
<evidence type="ECO:0000256" key="5">
    <source>
        <dbReference type="ARBA" id="ARBA00022496"/>
    </source>
</evidence>
<feature type="transmembrane region" description="Helical" evidence="17">
    <location>
        <begin position="305"/>
        <end position="325"/>
    </location>
</feature>
<accession>A9KIL0</accession>
<keyword evidence="12 15" id="KW-0342">GTP-binding</keyword>
<evidence type="ECO:0000313" key="19">
    <source>
        <dbReference type="EMBL" id="ABX43873.1"/>
    </source>
</evidence>
<evidence type="ECO:0000256" key="11">
    <source>
        <dbReference type="ARBA" id="ARBA00023065"/>
    </source>
</evidence>
<keyword evidence="11" id="KW-0406">Ion transport</keyword>
<evidence type="ECO:0000259" key="18">
    <source>
        <dbReference type="PROSITE" id="PS51711"/>
    </source>
</evidence>
<dbReference type="Proteomes" id="UP000000370">
    <property type="component" value="Chromosome"/>
</dbReference>
<dbReference type="InterPro" id="IPR011642">
    <property type="entry name" value="Gate_dom"/>
</dbReference>
<dbReference type="AlphaFoldDB" id="A9KIL0"/>
<feature type="transmembrane region" description="Helical" evidence="17">
    <location>
        <begin position="470"/>
        <end position="495"/>
    </location>
</feature>
<dbReference type="RefSeq" id="WP_012201521.1">
    <property type="nucleotide sequence ID" value="NC_010001.1"/>
</dbReference>
<feature type="binding site" evidence="15">
    <location>
        <begin position="128"/>
        <end position="131"/>
    </location>
    <ligand>
        <name>GTP</name>
        <dbReference type="ChEBI" id="CHEBI:37565"/>
        <label>1</label>
    </ligand>
</feature>
<dbReference type="STRING" id="357809.Cphy_3524"/>
<dbReference type="PRINTS" id="PR00326">
    <property type="entry name" value="GTP1OBG"/>
</dbReference>
<feature type="binding site" evidence="16">
    <location>
        <position position="34"/>
    </location>
    <ligand>
        <name>Mg(2+)</name>
        <dbReference type="ChEBI" id="CHEBI:18420"/>
        <label>2</label>
    </ligand>
</feature>
<dbReference type="InterPro" id="IPR030389">
    <property type="entry name" value="G_FEOB_dom"/>
</dbReference>
<feature type="binding site" evidence="15">
    <location>
        <begin position="22"/>
        <end position="29"/>
    </location>
    <ligand>
        <name>GTP</name>
        <dbReference type="ChEBI" id="CHEBI:37565"/>
        <label>1</label>
    </ligand>
</feature>
<dbReference type="InterPro" id="IPR003373">
    <property type="entry name" value="Fe2_transport_prot-B"/>
</dbReference>
<dbReference type="Gene3D" id="1.10.287.1770">
    <property type="match status" value="1"/>
</dbReference>
<comment type="subcellular location">
    <subcellularLocation>
        <location evidence="2">Cell inner membrane</location>
        <topology evidence="2">Multi-pass membrane protein</topology>
    </subcellularLocation>
    <subcellularLocation>
        <location evidence="17">Cell membrane</location>
        <topology evidence="17">Multi-pass membrane protein</topology>
    </subcellularLocation>
</comment>
<keyword evidence="10 17" id="KW-0408">Iron</keyword>
<dbReference type="Pfam" id="PF07670">
    <property type="entry name" value="Gate"/>
    <property type="match status" value="2"/>
</dbReference>
<feature type="transmembrane region" description="Helical" evidence="17">
    <location>
        <begin position="533"/>
        <end position="554"/>
    </location>
</feature>
<dbReference type="PANTHER" id="PTHR43185">
    <property type="entry name" value="FERROUS IRON TRANSPORT PROTEIN B"/>
    <property type="match status" value="1"/>
</dbReference>
<dbReference type="InterPro" id="IPR011640">
    <property type="entry name" value="Fe2_transport_prot_B_C"/>
</dbReference>
<keyword evidence="7 17" id="KW-0812">Transmembrane</keyword>
<dbReference type="CDD" id="cd01879">
    <property type="entry name" value="FeoB"/>
    <property type="match status" value="1"/>
</dbReference>
<evidence type="ECO:0000256" key="8">
    <source>
        <dbReference type="ARBA" id="ARBA00022741"/>
    </source>
</evidence>
<comment type="similarity">
    <text evidence="17">Belongs to the TRAFAC class TrmE-Era-EngA-EngB-Septin-like GTPase superfamily. FeoB GTPase (TC 9.A.8) family.</text>
</comment>
<keyword evidence="16" id="KW-0479">Metal-binding</keyword>
<feature type="binding site" evidence="16">
    <location>
        <position position="36"/>
    </location>
    <ligand>
        <name>Mg(2+)</name>
        <dbReference type="ChEBI" id="CHEBI:18420"/>
        <label>2</label>
    </ligand>
</feature>
<dbReference type="GO" id="GO:0046872">
    <property type="term" value="F:metal ion binding"/>
    <property type="evidence" value="ECO:0007669"/>
    <property type="project" value="UniProtKB-KW"/>
</dbReference>
<evidence type="ECO:0000256" key="7">
    <source>
        <dbReference type="ARBA" id="ARBA00022692"/>
    </source>
</evidence>
<dbReference type="Pfam" id="PF02421">
    <property type="entry name" value="FeoB_N"/>
    <property type="match status" value="1"/>
</dbReference>
<proteinExistence type="inferred from homology"/>
<gene>
    <name evidence="19" type="ordered locus">Cphy_3524</name>
</gene>
<dbReference type="PROSITE" id="PS51711">
    <property type="entry name" value="G_FEOB"/>
    <property type="match status" value="1"/>
</dbReference>
<comment type="function">
    <text evidence="1 17">Probable transporter of a GTP-driven Fe(2+) uptake system.</text>
</comment>
<feature type="binding site" evidence="16">
    <location>
        <position position="37"/>
    </location>
    <ligand>
        <name>Mg(2+)</name>
        <dbReference type="ChEBI" id="CHEBI:18420"/>
        <label>2</label>
    </ligand>
</feature>
<dbReference type="NCBIfam" id="TIGR00437">
    <property type="entry name" value="feoB"/>
    <property type="match status" value="1"/>
</dbReference>
<dbReference type="EMBL" id="CP000885">
    <property type="protein sequence ID" value="ABX43873.1"/>
    <property type="molecule type" value="Genomic_DNA"/>
</dbReference>
<evidence type="ECO:0000256" key="4">
    <source>
        <dbReference type="ARBA" id="ARBA00022475"/>
    </source>
</evidence>
<keyword evidence="4" id="KW-1003">Cell membrane</keyword>
<feature type="transmembrane region" description="Helical" evidence="17">
    <location>
        <begin position="574"/>
        <end position="595"/>
    </location>
</feature>
<dbReference type="eggNOG" id="COG0370">
    <property type="taxonomic scope" value="Bacteria"/>
</dbReference>
<keyword evidence="5 17" id="KW-0410">Iron transport</keyword>
<feature type="binding site" evidence="15">
    <location>
        <begin position="68"/>
        <end position="71"/>
    </location>
    <ligand>
        <name>GTP</name>
        <dbReference type="ChEBI" id="CHEBI:37565"/>
        <label>1</label>
    </ligand>
</feature>
<keyword evidence="16" id="KW-0460">Magnesium</keyword>
<dbReference type="InterPro" id="IPR027417">
    <property type="entry name" value="P-loop_NTPase"/>
</dbReference>
<organism evidence="19 20">
    <name type="scientific">Lachnoclostridium phytofermentans (strain ATCC 700394 / DSM 18823 / ISDg)</name>
    <name type="common">Clostridium phytofermentans</name>
    <dbReference type="NCBI Taxonomy" id="357809"/>
    <lineage>
        <taxon>Bacteria</taxon>
        <taxon>Bacillati</taxon>
        <taxon>Bacillota</taxon>
        <taxon>Clostridia</taxon>
        <taxon>Lachnospirales</taxon>
        <taxon>Lachnospiraceae</taxon>
    </lineage>
</organism>
<keyword evidence="13 17" id="KW-0472">Membrane</keyword>
<keyword evidence="6" id="KW-0997">Cell inner membrane</keyword>
<keyword evidence="8 15" id="KW-0547">Nucleotide-binding</keyword>
<evidence type="ECO:0000313" key="20">
    <source>
        <dbReference type="Proteomes" id="UP000000370"/>
    </source>
</evidence>
<name>A9KIL0_LACP7</name>
<dbReference type="Pfam" id="PF17910">
    <property type="entry name" value="FeoB_Cyto"/>
    <property type="match status" value="1"/>
</dbReference>
<feature type="binding site" evidence="16">
    <location>
        <position position="33"/>
    </location>
    <ligand>
        <name>Mg(2+)</name>
        <dbReference type="ChEBI" id="CHEBI:18420"/>
        <label>2</label>
    </ligand>
</feature>
<dbReference type="PANTHER" id="PTHR43185:SF1">
    <property type="entry name" value="FE(2+) TRANSPORTER FEOB"/>
    <property type="match status" value="1"/>
</dbReference>
<evidence type="ECO:0000256" key="13">
    <source>
        <dbReference type="ARBA" id="ARBA00023136"/>
    </source>
</evidence>
<dbReference type="Gene3D" id="3.40.50.300">
    <property type="entry name" value="P-loop containing nucleotide triphosphate hydrolases"/>
    <property type="match status" value="1"/>
</dbReference>
<evidence type="ECO:0000256" key="14">
    <source>
        <dbReference type="NCBIfam" id="TIGR00437"/>
    </source>
</evidence>
<evidence type="ECO:0000256" key="2">
    <source>
        <dbReference type="ARBA" id="ARBA00004429"/>
    </source>
</evidence>
<keyword evidence="3 17" id="KW-0813">Transport</keyword>
<dbReference type="InterPro" id="IPR006073">
    <property type="entry name" value="GTP-bd"/>
</dbReference>
<dbReference type="InterPro" id="IPR050860">
    <property type="entry name" value="FeoB_GTPase"/>
</dbReference>
<sequence length="697" mass="78117">MLTMIQEENLREEQELKVGFVGNPNCGKTTLFNAYTGAKLKVANWPGVTVEKKEGAMKYHDHRFKLVDLPGIYSLTSYTMEEKLTRQFILDSEVEVIIDVADASALERNLYLTLQLIELGKPVILALNMMDIVEERGMEIDMHRLPEMLGIPCIPVSARRRTGLDILMHTVAHHKEKCRHNSIVHQHPNLGKSKSHHAHEHHKEFTMVYSDEIEDKIDILTDRMKEVGFESENYRWYALKLLEHDEEVMNLVSIDLAGIANESYEAEIIHQKYDFIDEIIEECLVNKSKKAALTDKVDRVVTHRIFGLPVFLGIMAVVFFLTFTIGDFLKGYFEVGLESFSTMALKGLEAIGTNEMLTSLIVNGIIAGVGGILTFLPNIFILFLALAFLEDSGYMARVAYVMDGLMGKLGLSGRAFIPMILGFGCTVPAVMASRALEDMRDRRRTVLITPFMSCSARLPIYVLFSQMFFGRYAMLVAFSMYVVGLVIAVISAFVMNKFGKKGNMSPLLIELPEYKTPNKRTIFIYVWDKVKDYLTKAGTTIFLASIVIWFILNFGPQGMTEDMSQSFGAIFGKFASPILVPAGLGLWQIVVALISGLAAKEVVVSSFSVLYGIANISSREGMNTLISSLSSQNFTAVNAYSFMLFCLLYTPCVATIAVVKRELKSTKWTIFSILFQLGVAYLVSVLFFQIGSFITSL</sequence>
<dbReference type="GO" id="GO:0005525">
    <property type="term" value="F:GTP binding"/>
    <property type="evidence" value="ECO:0007669"/>
    <property type="project" value="UniProtKB-KW"/>
</dbReference>
<feature type="transmembrane region" description="Helical" evidence="17">
    <location>
        <begin position="360"/>
        <end position="389"/>
    </location>
</feature>
<dbReference type="Pfam" id="PF07664">
    <property type="entry name" value="FeoB_C"/>
    <property type="match status" value="1"/>
</dbReference>
<feature type="transmembrane region" description="Helical" evidence="17">
    <location>
        <begin position="445"/>
        <end position="464"/>
    </location>
</feature>
<feature type="binding site" evidence="15">
    <location>
        <begin position="47"/>
        <end position="51"/>
    </location>
    <ligand>
        <name>GTP</name>
        <dbReference type="ChEBI" id="CHEBI:37565"/>
        <label>1</label>
    </ligand>
</feature>
<dbReference type="KEGG" id="cpy:Cphy_3524"/>
<feature type="domain" description="FeoB-type G" evidence="18">
    <location>
        <begin position="15"/>
        <end position="177"/>
    </location>
</feature>
<evidence type="ECO:0000256" key="17">
    <source>
        <dbReference type="RuleBase" id="RU362098"/>
    </source>
</evidence>
<feature type="transmembrane region" description="Helical" evidence="17">
    <location>
        <begin position="409"/>
        <end position="433"/>
    </location>
</feature>
<feature type="transmembrane region" description="Helical" evidence="17">
    <location>
        <begin position="671"/>
        <end position="694"/>
    </location>
</feature>
<protein>
    <recommendedName>
        <fullName evidence="14 17">Ferrous iron transport protein B</fullName>
    </recommendedName>
</protein>
<keyword evidence="20" id="KW-1185">Reference proteome</keyword>
<evidence type="ECO:0000256" key="15">
    <source>
        <dbReference type="PIRSR" id="PIRSR603373-1"/>
    </source>
</evidence>
<dbReference type="HOGENOM" id="CLU_013350_3_0_9"/>
<dbReference type="FunFam" id="3.40.50.300:FF:000426">
    <property type="entry name" value="Ferrous iron transport protein B"/>
    <property type="match status" value="1"/>
</dbReference>
<evidence type="ECO:0000256" key="3">
    <source>
        <dbReference type="ARBA" id="ARBA00022448"/>
    </source>
</evidence>
<dbReference type="InterPro" id="IPR041069">
    <property type="entry name" value="FeoB_Cyto"/>
</dbReference>
<evidence type="ECO:0000256" key="12">
    <source>
        <dbReference type="ARBA" id="ARBA00023134"/>
    </source>
</evidence>
<evidence type="ECO:0000256" key="9">
    <source>
        <dbReference type="ARBA" id="ARBA00022989"/>
    </source>
</evidence>
<evidence type="ECO:0000256" key="1">
    <source>
        <dbReference type="ARBA" id="ARBA00003926"/>
    </source>
</evidence>
<dbReference type="InterPro" id="IPR005225">
    <property type="entry name" value="Small_GTP-bd"/>
</dbReference>
<dbReference type="GO" id="GO:0005886">
    <property type="term" value="C:plasma membrane"/>
    <property type="evidence" value="ECO:0007669"/>
    <property type="project" value="UniProtKB-SubCell"/>
</dbReference>